<name>A0A6G1SG67_9ACAR</name>
<dbReference type="PANTHER" id="PTHR13618:SF1">
    <property type="entry name" value="PROTEIN ROGDI HOMOLOG"/>
    <property type="match status" value="1"/>
</dbReference>
<evidence type="ECO:0000313" key="2">
    <source>
        <dbReference type="EMBL" id="MDE49359.1"/>
    </source>
</evidence>
<evidence type="ECO:0000256" key="1">
    <source>
        <dbReference type="ARBA" id="ARBA00005535"/>
    </source>
</evidence>
<comment type="similarity">
    <text evidence="1">Belongs to the rogdi family.</text>
</comment>
<proteinExistence type="inferred from homology"/>
<accession>A0A6G1SG67</accession>
<dbReference type="InterPro" id="IPR028241">
    <property type="entry name" value="RAVE2/Rogdi"/>
</dbReference>
<reference evidence="2" key="1">
    <citation type="submission" date="2018-10" db="EMBL/GenBank/DDBJ databases">
        <title>Transcriptome assembly of Aceria tosichella (Wheat curl mite) Type 2.</title>
        <authorList>
            <person name="Scully E.D."/>
            <person name="Geib S.M."/>
            <person name="Palmer N.A."/>
            <person name="Gupta A.K."/>
            <person name="Sarath G."/>
            <person name="Tatineni S."/>
        </authorList>
    </citation>
    <scope>NUCLEOTIDE SEQUENCE</scope>
    <source>
        <strain evidence="2">LincolnNE</strain>
    </source>
</reference>
<dbReference type="AlphaFoldDB" id="A0A6G1SG67"/>
<dbReference type="EMBL" id="GGYP01004588">
    <property type="protein sequence ID" value="MDE49359.1"/>
    <property type="molecule type" value="Transcribed_RNA"/>
</dbReference>
<dbReference type="Pfam" id="PF10259">
    <property type="entry name" value="Rogdi_lz"/>
    <property type="match status" value="1"/>
</dbReference>
<dbReference type="PANTHER" id="PTHR13618">
    <property type="entry name" value="LEUCINE ZIPPER CONTAINING TRANSCRIPTION FACTOR LZF1"/>
    <property type="match status" value="1"/>
</dbReference>
<sequence>MSITKSIPSTPPPTTSDDELSELEWLLKVDVKTSIKHLSQILADCATNIVGSTPTQYNLFFHGQNQMDTIKVNTTIEGYRITNADINIKLSSKHPMQIIKTCIKESASNPFCWRLYQIQDANNHLNNAIDLLKISLPSLLDPDNEAASSAEAGFESAEEVLQLINDIMNSLLKSRSSLLTPKKSSVEELQHCQNMQSISPALPLDYTISFYVQANNLVCSVYQLSQSNNRAQVKNEYQAEVSIPFLSDVLILLGLALQVCQQMLDKIQTLQNNL</sequence>
<gene>
    <name evidence="2" type="primary">rogdi</name>
    <name evidence="2" type="ORF">g.14583</name>
</gene>
<protein>
    <submittedName>
        <fullName evidence="2">Protein rogdi</fullName>
    </submittedName>
</protein>
<organism evidence="2">
    <name type="scientific">Aceria tosichella</name>
    <name type="common">wheat curl mite</name>
    <dbReference type="NCBI Taxonomy" id="561515"/>
    <lineage>
        <taxon>Eukaryota</taxon>
        <taxon>Metazoa</taxon>
        <taxon>Ecdysozoa</taxon>
        <taxon>Arthropoda</taxon>
        <taxon>Chelicerata</taxon>
        <taxon>Arachnida</taxon>
        <taxon>Acari</taxon>
        <taxon>Acariformes</taxon>
        <taxon>Trombidiformes</taxon>
        <taxon>Prostigmata</taxon>
        <taxon>Eupodina</taxon>
        <taxon>Eriophyoidea</taxon>
        <taxon>Eriophyidae</taxon>
        <taxon>Eriophyinae</taxon>
        <taxon>Aceriini</taxon>
        <taxon>Aceria</taxon>
    </lineage>
</organism>
<dbReference type="GO" id="GO:0043291">
    <property type="term" value="C:RAVE complex"/>
    <property type="evidence" value="ECO:0007669"/>
    <property type="project" value="TreeGrafter"/>
</dbReference>